<dbReference type="Proteomes" id="UP000309117">
    <property type="component" value="Unassembled WGS sequence"/>
</dbReference>
<dbReference type="AlphaFoldDB" id="A0A4S2BBL9"/>
<evidence type="ECO:0000313" key="6">
    <source>
        <dbReference type="EMBL" id="TGY11513.1"/>
    </source>
</evidence>
<gene>
    <name evidence="6" type="ORF">E5351_08770</name>
</gene>
<dbReference type="GO" id="GO:0042802">
    <property type="term" value="F:identical protein binding"/>
    <property type="evidence" value="ECO:0007669"/>
    <property type="project" value="UniProtKB-ARBA"/>
</dbReference>
<dbReference type="GeneID" id="75117553"/>
<dbReference type="FunFam" id="4.10.520.10:FF:000001">
    <property type="entry name" value="DNA-binding protein HU"/>
    <property type="match status" value="1"/>
</dbReference>
<evidence type="ECO:0000313" key="7">
    <source>
        <dbReference type="Proteomes" id="UP000309117"/>
    </source>
</evidence>
<dbReference type="GO" id="GO:0030527">
    <property type="term" value="F:structural constituent of chromatin"/>
    <property type="evidence" value="ECO:0007669"/>
    <property type="project" value="InterPro"/>
</dbReference>
<dbReference type="EMBL" id="SRYV01000018">
    <property type="protein sequence ID" value="TGY11513.1"/>
    <property type="molecule type" value="Genomic_DNA"/>
</dbReference>
<protein>
    <recommendedName>
        <fullName evidence="2">DNA-binding protein HU</fullName>
    </recommendedName>
</protein>
<evidence type="ECO:0000256" key="3">
    <source>
        <dbReference type="ARBA" id="ARBA00023067"/>
    </source>
</evidence>
<dbReference type="Pfam" id="PF00216">
    <property type="entry name" value="Bac_DNA_binding"/>
    <property type="match status" value="1"/>
</dbReference>
<dbReference type="CDD" id="cd13831">
    <property type="entry name" value="HU"/>
    <property type="match status" value="1"/>
</dbReference>
<comment type="similarity">
    <text evidence="1 5">Belongs to the bacterial histone-like protein family.</text>
</comment>
<evidence type="ECO:0000256" key="1">
    <source>
        <dbReference type="ARBA" id="ARBA00010529"/>
    </source>
</evidence>
<dbReference type="PRINTS" id="PR01727">
    <property type="entry name" value="DNABINDINGHU"/>
</dbReference>
<evidence type="ECO:0000256" key="5">
    <source>
        <dbReference type="RuleBase" id="RU003939"/>
    </source>
</evidence>
<dbReference type="PANTHER" id="PTHR33175">
    <property type="entry name" value="DNA-BINDING PROTEIN HU"/>
    <property type="match status" value="1"/>
</dbReference>
<proteinExistence type="inferred from homology"/>
<dbReference type="GO" id="GO:0003677">
    <property type="term" value="F:DNA binding"/>
    <property type="evidence" value="ECO:0007669"/>
    <property type="project" value="UniProtKB-KW"/>
</dbReference>
<dbReference type="InterPro" id="IPR020816">
    <property type="entry name" value="Histone-like_DNA-bd_CS"/>
</dbReference>
<dbReference type="GO" id="GO:0010467">
    <property type="term" value="P:gene expression"/>
    <property type="evidence" value="ECO:0007669"/>
    <property type="project" value="UniProtKB-ARBA"/>
</dbReference>
<dbReference type="InterPro" id="IPR000119">
    <property type="entry name" value="Hist_DNA-bd"/>
</dbReference>
<comment type="caution">
    <text evidence="6">The sequence shown here is derived from an EMBL/GenBank/DDBJ whole genome shotgun (WGS) entry which is preliminary data.</text>
</comment>
<dbReference type="PROSITE" id="PS00045">
    <property type="entry name" value="HISTONE_LIKE"/>
    <property type="match status" value="1"/>
</dbReference>
<dbReference type="GO" id="GO:0005829">
    <property type="term" value="C:cytosol"/>
    <property type="evidence" value="ECO:0007669"/>
    <property type="project" value="TreeGrafter"/>
</dbReference>
<dbReference type="GO" id="GO:0030261">
    <property type="term" value="P:chromosome condensation"/>
    <property type="evidence" value="ECO:0007669"/>
    <property type="project" value="UniProtKB-KW"/>
</dbReference>
<accession>A0A4S2BBL9</accession>
<evidence type="ECO:0000256" key="4">
    <source>
        <dbReference type="ARBA" id="ARBA00023125"/>
    </source>
</evidence>
<keyword evidence="3" id="KW-0226">DNA condensation</keyword>
<keyword evidence="4 6" id="KW-0238">DNA-binding</keyword>
<dbReference type="RefSeq" id="WP_057811497.1">
    <property type="nucleotide sequence ID" value="NZ_AQFR02000001.1"/>
</dbReference>
<dbReference type="GO" id="GO:1990103">
    <property type="term" value="C:DnaA-HU complex"/>
    <property type="evidence" value="ECO:0007669"/>
    <property type="project" value="UniProtKB-ARBA"/>
</dbReference>
<dbReference type="SMART" id="SM00411">
    <property type="entry name" value="BHL"/>
    <property type="match status" value="1"/>
</dbReference>
<name>A0A4S2BBL9_9LACO</name>
<dbReference type="InterPro" id="IPR010992">
    <property type="entry name" value="IHF-like_DNA-bd_dom_sf"/>
</dbReference>
<sequence length="93" mass="9937">MATINKAELIKEVADSTDLNKTQSDQAIDAVFSAIQNALAKGEKVQLIGFGSFEVRNRAARKGRNPQTGAEIDIPATKIPAFKPGKGLKEAVK</sequence>
<dbReference type="GO" id="GO:0006270">
    <property type="term" value="P:DNA replication initiation"/>
    <property type="evidence" value="ECO:0007669"/>
    <property type="project" value="UniProtKB-ARBA"/>
</dbReference>
<dbReference type="Gene3D" id="4.10.520.10">
    <property type="entry name" value="IHF-like DNA-binding proteins"/>
    <property type="match status" value="1"/>
</dbReference>
<dbReference type="PANTHER" id="PTHR33175:SF3">
    <property type="entry name" value="DNA-BINDING PROTEIN HU-BETA"/>
    <property type="match status" value="1"/>
</dbReference>
<dbReference type="GO" id="GO:1990178">
    <property type="term" value="C:HU-DNA complex"/>
    <property type="evidence" value="ECO:0007669"/>
    <property type="project" value="UniProtKB-ARBA"/>
</dbReference>
<dbReference type="SUPFAM" id="SSF47729">
    <property type="entry name" value="IHF-like DNA-binding proteins"/>
    <property type="match status" value="1"/>
</dbReference>
<organism evidence="6 7">
    <name type="scientific">Lactobacillus intestinalis</name>
    <dbReference type="NCBI Taxonomy" id="151781"/>
    <lineage>
        <taxon>Bacteria</taxon>
        <taxon>Bacillati</taxon>
        <taxon>Bacillota</taxon>
        <taxon>Bacilli</taxon>
        <taxon>Lactobacillales</taxon>
        <taxon>Lactobacillaceae</taxon>
        <taxon>Lactobacillus</taxon>
    </lineage>
</organism>
<reference evidence="6 7" key="1">
    <citation type="submission" date="2019-04" db="EMBL/GenBank/DDBJ databases">
        <title>Microbes associate with the intestines of laboratory mice.</title>
        <authorList>
            <person name="Navarre W."/>
            <person name="Wong E."/>
            <person name="Huang K."/>
            <person name="Tropini C."/>
            <person name="Ng K."/>
            <person name="Yu B."/>
        </authorList>
    </citation>
    <scope>NUCLEOTIDE SEQUENCE [LARGE SCALE GENOMIC DNA]</scope>
    <source>
        <strain evidence="6 7">NM61_E11</strain>
    </source>
</reference>
<evidence type="ECO:0000256" key="2">
    <source>
        <dbReference type="ARBA" id="ARBA00021922"/>
    </source>
</evidence>